<organism evidence="1 2">
    <name type="scientific">Staphylococcus epidermidis (strain ATCC 35984 / DSM 28319 / BCRC 17069 / CCUG 31568 / BM 3577 / RP62A)</name>
    <dbReference type="NCBI Taxonomy" id="176279"/>
    <lineage>
        <taxon>Bacteria</taxon>
        <taxon>Bacillati</taxon>
        <taxon>Bacillota</taxon>
        <taxon>Bacilli</taxon>
        <taxon>Bacillales</taxon>
        <taxon>Staphylococcaceae</taxon>
        <taxon>Staphylococcus</taxon>
    </lineage>
</organism>
<gene>
    <name evidence="1" type="ordered locus">SERP2436</name>
</gene>
<dbReference type="HOGENOM" id="CLU_3367457_0_0_9"/>
<evidence type="ECO:0000313" key="2">
    <source>
        <dbReference type="Proteomes" id="UP000000531"/>
    </source>
</evidence>
<accession>Q5HKB2</accession>
<sequence>MRFMRIAVMFLITPINKKDMHYVKYLLNDIKRGYINDF</sequence>
<dbReference type="Proteomes" id="UP000000531">
    <property type="component" value="Chromosome"/>
</dbReference>
<name>Q5HKB2_STAEQ</name>
<reference evidence="1 2" key="1">
    <citation type="journal article" date="2005" name="J. Bacteriol.">
        <title>Insights on evolution of virulence and resistance from the complete genome analysis of an early methicillin-resistant Staphylococcus aureus strain and a biofilm-producing methicillin-resistant Staphylococcus epidermidis strain.</title>
        <authorList>
            <person name="Gill S.R."/>
            <person name="Fouts D.E."/>
            <person name="Archer G.L."/>
            <person name="Mongodin E.F."/>
            <person name="Deboy R.T."/>
            <person name="Ravel J."/>
            <person name="Paulsen I.T."/>
            <person name="Kolonay J.F."/>
            <person name="Brinkac L."/>
            <person name="Beanan M."/>
            <person name="Dodson R.J."/>
            <person name="Daugherty S.C."/>
            <person name="Madupu R."/>
            <person name="Angiuoli S.V."/>
            <person name="Durkin A.S."/>
            <person name="Haft D.H."/>
            <person name="Vamathevan J."/>
            <person name="Khouri H."/>
            <person name="Utterback T."/>
            <person name="Lee C."/>
            <person name="Dimitrov G."/>
            <person name="Jiang L."/>
            <person name="Qin H."/>
            <person name="Weidman J."/>
            <person name="Tran K."/>
            <person name="Kang K."/>
            <person name="Hance I.R."/>
            <person name="Nelson K.E."/>
            <person name="Fraser C.M."/>
        </authorList>
    </citation>
    <scope>NUCLEOTIDE SEQUENCE [LARGE SCALE GENOMIC DNA]</scope>
    <source>
        <strain evidence="2">ATCC 35984 / RP62A</strain>
    </source>
</reference>
<dbReference type="EMBL" id="CP000029">
    <property type="protein sequence ID" value="AAW53293.1"/>
    <property type="molecule type" value="Genomic_DNA"/>
</dbReference>
<keyword evidence="2" id="KW-1185">Reference proteome</keyword>
<proteinExistence type="predicted"/>
<protein>
    <submittedName>
        <fullName evidence="1">Uncharacterized protein</fullName>
    </submittedName>
</protein>
<dbReference type="AlphaFoldDB" id="Q5HKB2"/>
<evidence type="ECO:0000313" key="1">
    <source>
        <dbReference type="EMBL" id="AAW53293.1"/>
    </source>
</evidence>
<dbReference type="KEGG" id="ser:SERP2436"/>